<proteinExistence type="predicted"/>
<evidence type="ECO:0000256" key="1">
    <source>
        <dbReference type="ARBA" id="ARBA00022741"/>
    </source>
</evidence>
<dbReference type="OrthoDB" id="1700726at2759"/>
<dbReference type="SUPFAM" id="SSF56801">
    <property type="entry name" value="Acetyl-CoA synthetase-like"/>
    <property type="match status" value="1"/>
</dbReference>
<evidence type="ECO:0000313" key="4">
    <source>
        <dbReference type="EMBL" id="KAH3687187.1"/>
    </source>
</evidence>
<accession>A0A9P8QAV9</accession>
<evidence type="ECO:0000313" key="5">
    <source>
        <dbReference type="Proteomes" id="UP000774326"/>
    </source>
</evidence>
<reference evidence="4" key="1">
    <citation type="journal article" date="2021" name="Open Biol.">
        <title>Shared evolutionary footprints suggest mitochondrial oxidative damage underlies multiple complex I losses in fungi.</title>
        <authorList>
            <person name="Schikora-Tamarit M.A."/>
            <person name="Marcet-Houben M."/>
            <person name="Nosek J."/>
            <person name="Gabaldon T."/>
        </authorList>
    </citation>
    <scope>NUCLEOTIDE SEQUENCE</scope>
    <source>
        <strain evidence="4">CBS2887</strain>
    </source>
</reference>
<dbReference type="EMBL" id="JAEUBG010000947">
    <property type="protein sequence ID" value="KAH3687187.1"/>
    <property type="molecule type" value="Genomic_DNA"/>
</dbReference>
<comment type="caution">
    <text evidence="4">The sequence shown here is derived from an EMBL/GenBank/DDBJ whole genome shotgun (WGS) entry which is preliminary data.</text>
</comment>
<evidence type="ECO:0000259" key="3">
    <source>
        <dbReference type="Pfam" id="PF00501"/>
    </source>
</evidence>
<keyword evidence="5" id="KW-1185">Reference proteome</keyword>
<dbReference type="InterPro" id="IPR000873">
    <property type="entry name" value="AMP-dep_synth/lig_dom"/>
</dbReference>
<dbReference type="AlphaFoldDB" id="A0A9P8QAV9"/>
<organism evidence="4 5">
    <name type="scientific">Wickerhamomyces pijperi</name>
    <name type="common">Yeast</name>
    <name type="synonym">Pichia pijperi</name>
    <dbReference type="NCBI Taxonomy" id="599730"/>
    <lineage>
        <taxon>Eukaryota</taxon>
        <taxon>Fungi</taxon>
        <taxon>Dikarya</taxon>
        <taxon>Ascomycota</taxon>
        <taxon>Saccharomycotina</taxon>
        <taxon>Saccharomycetes</taxon>
        <taxon>Phaffomycetales</taxon>
        <taxon>Wickerhamomycetaceae</taxon>
        <taxon>Wickerhamomyces</taxon>
    </lineage>
</organism>
<dbReference type="Proteomes" id="UP000774326">
    <property type="component" value="Unassembled WGS sequence"/>
</dbReference>
<dbReference type="InterPro" id="IPR042099">
    <property type="entry name" value="ANL_N_sf"/>
</dbReference>
<feature type="domain" description="AMP-dependent synthetase/ligase" evidence="3">
    <location>
        <begin position="139"/>
        <end position="503"/>
    </location>
</feature>
<dbReference type="Gene3D" id="3.40.50.12780">
    <property type="entry name" value="N-terminal domain of ligase-like"/>
    <property type="match status" value="1"/>
</dbReference>
<dbReference type="GO" id="GO:0005524">
    <property type="term" value="F:ATP binding"/>
    <property type="evidence" value="ECO:0007669"/>
    <property type="project" value="UniProtKB-KW"/>
</dbReference>
<dbReference type="GO" id="GO:0004467">
    <property type="term" value="F:long-chain fatty acid-CoA ligase activity"/>
    <property type="evidence" value="ECO:0007669"/>
    <property type="project" value="TreeGrafter"/>
</dbReference>
<dbReference type="Pfam" id="PF00501">
    <property type="entry name" value="AMP-binding"/>
    <property type="match status" value="1"/>
</dbReference>
<reference evidence="4" key="2">
    <citation type="submission" date="2021-01" db="EMBL/GenBank/DDBJ databases">
        <authorList>
            <person name="Schikora-Tamarit M.A."/>
        </authorList>
    </citation>
    <scope>NUCLEOTIDE SEQUENCE</scope>
    <source>
        <strain evidence="4">CBS2887</strain>
    </source>
</reference>
<evidence type="ECO:0000256" key="2">
    <source>
        <dbReference type="ARBA" id="ARBA00022840"/>
    </source>
</evidence>
<dbReference type="PANTHER" id="PTHR43272:SF33">
    <property type="entry name" value="AMP-BINDING DOMAIN-CONTAINING PROTEIN-RELATED"/>
    <property type="match status" value="1"/>
</dbReference>
<gene>
    <name evidence="4" type="ORF">WICPIJ_001846</name>
</gene>
<name>A0A9P8QAV9_WICPI</name>
<dbReference type="PROSITE" id="PS00455">
    <property type="entry name" value="AMP_BINDING"/>
    <property type="match status" value="1"/>
</dbReference>
<dbReference type="GO" id="GO:0016020">
    <property type="term" value="C:membrane"/>
    <property type="evidence" value="ECO:0007669"/>
    <property type="project" value="TreeGrafter"/>
</dbReference>
<keyword evidence="2" id="KW-0067">ATP-binding</keyword>
<keyword evidence="1" id="KW-0547">Nucleotide-binding</keyword>
<protein>
    <recommendedName>
        <fullName evidence="3">AMP-dependent synthetase/ligase domain-containing protein</fullName>
    </recommendedName>
</protein>
<dbReference type="GO" id="GO:0005783">
    <property type="term" value="C:endoplasmic reticulum"/>
    <property type="evidence" value="ECO:0007669"/>
    <property type="project" value="TreeGrafter"/>
</dbReference>
<sequence length="683" mass="77173">MSVLPVSKKENAPIQEVFESLPLPFELTDTSVPVPSESRAGSDEFSPVFRNSFTQENGPVQMINKSLPTFYHSFQESVKNDPNSNCIGYRLPTQDGTFNDFYSWDSYYETAQKRDKFGSGVLSVLEKYAPDVALDNFIFTLFSANTPQWMLADLACHAYSIPNTPLYDTLGPQSTDYILKLTESPIVLLSQNKIDKILSVESPFMKILISIEDINDELTAKVEAKGYKLFDFKTILQIGSENIRPHIVPTAETLYTISFTSGTTGTPKGVELTHGNICAGVTFLFTHVHFPKNPVSLVFLPLAHVYERFKIVYELSRNGSIGFPHDPENVKTFLDDIKILKPTHLSSVPRLYNRIESGLKDKIKHRKGLQGAILRSAINYKINNENGLFAGVVNNYIIAKVRKEIGFENLDFLISGGSPLAGESIVYLRKVLNCGFYQGYGSSETFGGIAISTNHAEDPSRIGAIGVTSEFKLRNLPELNYTYESNKSGELLLRGPQIFHKYFKNEQATKDAVDSEGWFSTGDIVELNSKNQIKVIDRVKNFFKLSQGEYIASEKIENIYVSHNNFISQIFVHGDSFQNYVVGVLGIDEDLFFKFVLNKYTRFNSKEEVLENLDDVEFKKWLLKQLQTPDLFSFEKIKNLIIRIEPFSILDETLTPTLKLKRKNAQNKFQAEIDAMYAQGQLV</sequence>
<dbReference type="PANTHER" id="PTHR43272">
    <property type="entry name" value="LONG-CHAIN-FATTY-ACID--COA LIGASE"/>
    <property type="match status" value="1"/>
</dbReference>
<dbReference type="InterPro" id="IPR020845">
    <property type="entry name" value="AMP-binding_CS"/>
</dbReference>